<dbReference type="EC" id="3.2.1.31" evidence="2"/>
<evidence type="ECO:0000259" key="9">
    <source>
        <dbReference type="Pfam" id="PF02837"/>
    </source>
</evidence>
<evidence type="ECO:0000313" key="10">
    <source>
        <dbReference type="EMBL" id="QEE29189.1"/>
    </source>
</evidence>
<sequence>MKDLTCRMTHFALVMAFAVSATGSMLVAQTPLRTLLVGVDHRKSISLNGPWHYLVEQPPARELYDEKGNIRDNGYALNTHPNISSGPHNSEYDFSTAPTMKIPGDWNTQDPTLFHFEGVVWFQRDFQFQPTPATRTFFHVGAANYRSVVWVNGKRLCNHEGGFTPYDCDATSLLKPGNNFVVIAVDSTRHQDDIPSVNYDWFNYGGITRDVSLVTVPSEFIDDYDVHLKRGASFSAADANTVSGYVHVEGAGEGRSVTVRIPEANASTTAVTDGNGKAMFEVKVNGLQLWSPGSPKLYKVELQAGTDALTDDIGFRDIRVDGTRILLNGKAIALQGANMHAEAPIRGGRTNTDEDVKNVFSMLHQIHANFVRLAHYPHDERMVRQADREGLMVWSEIPLWQRISFSKQEVYDKAVVMLHEMIRRDRNKAAIIFWSVSNETPNNADRTRFLTALANEARHEDQTRLITSALIGPRVSEDRIMQEDPLMDALDVVGQNQYIGWYEGTAEDADRKTWILPQKPFIMSEFGAEAKFGNHGGPHDRWTEEQQVNVLQHQFAMIRKIPQMRGVTPWVLMDFRSSTRNIPKLQDGYNRKGLFSEKMEKKMSVPLVVKTYTEDPAVKPE</sequence>
<feature type="domain" description="Glycoside hydrolase family 2 immunoglobulin-like beta-sandwich" evidence="7">
    <location>
        <begin position="226"/>
        <end position="316"/>
    </location>
</feature>
<keyword evidence="11" id="KW-1185">Reference proteome</keyword>
<dbReference type="InterPro" id="IPR006101">
    <property type="entry name" value="Glyco_hydro_2"/>
</dbReference>
<dbReference type="InterPro" id="IPR006102">
    <property type="entry name" value="Ig-like_GH2"/>
</dbReference>
<dbReference type="GO" id="GO:0030246">
    <property type="term" value="F:carbohydrate binding"/>
    <property type="evidence" value="ECO:0007669"/>
    <property type="project" value="TreeGrafter"/>
</dbReference>
<evidence type="ECO:0000256" key="4">
    <source>
        <dbReference type="ARBA" id="ARBA00022801"/>
    </source>
</evidence>
<evidence type="ECO:0000259" key="8">
    <source>
        <dbReference type="Pfam" id="PF02836"/>
    </source>
</evidence>
<dbReference type="PANTHER" id="PTHR10066:SF67">
    <property type="entry name" value="BETA-GLUCURONIDASE"/>
    <property type="match status" value="1"/>
</dbReference>
<dbReference type="Proteomes" id="UP000321820">
    <property type="component" value="Chromosome"/>
</dbReference>
<accession>A0A5B9EBN7</accession>
<evidence type="ECO:0000256" key="1">
    <source>
        <dbReference type="ARBA" id="ARBA00007401"/>
    </source>
</evidence>
<evidence type="ECO:0000313" key="11">
    <source>
        <dbReference type="Proteomes" id="UP000321820"/>
    </source>
</evidence>
<dbReference type="RefSeq" id="WP_147648387.1">
    <property type="nucleotide sequence ID" value="NZ_CP042806.1"/>
</dbReference>
<gene>
    <name evidence="10" type="ORF">FTW19_15020</name>
</gene>
<dbReference type="GO" id="GO:0019391">
    <property type="term" value="P:glucuronoside catabolic process"/>
    <property type="evidence" value="ECO:0007669"/>
    <property type="project" value="TreeGrafter"/>
</dbReference>
<dbReference type="Pfam" id="PF02836">
    <property type="entry name" value="Glyco_hydro_2_C"/>
    <property type="match status" value="1"/>
</dbReference>
<dbReference type="GO" id="GO:0004566">
    <property type="term" value="F:beta-glucuronidase activity"/>
    <property type="evidence" value="ECO:0007669"/>
    <property type="project" value="UniProtKB-EC"/>
</dbReference>
<dbReference type="KEGG" id="talb:FTW19_15020"/>
<dbReference type="SUPFAM" id="SSF49785">
    <property type="entry name" value="Galactose-binding domain-like"/>
    <property type="match status" value="1"/>
</dbReference>
<keyword evidence="5" id="KW-0326">Glycosidase</keyword>
<dbReference type="OrthoDB" id="9762066at2"/>
<dbReference type="Gene3D" id="2.60.120.260">
    <property type="entry name" value="Galactose-binding domain-like"/>
    <property type="match status" value="1"/>
</dbReference>
<dbReference type="InterPro" id="IPR036156">
    <property type="entry name" value="Beta-gal/glucu_dom_sf"/>
</dbReference>
<dbReference type="InterPro" id="IPR006104">
    <property type="entry name" value="Glyco_hydro_2_N"/>
</dbReference>
<feature type="domain" description="Glycoside hydrolase family 2 catalytic" evidence="8">
    <location>
        <begin position="318"/>
        <end position="583"/>
    </location>
</feature>
<reference evidence="10 11" key="1">
    <citation type="submission" date="2019-08" db="EMBL/GenBank/DDBJ databases">
        <title>Complete genome sequence of Terriglobus albidus strain ORNL.</title>
        <authorList>
            <person name="Podar M."/>
        </authorList>
    </citation>
    <scope>NUCLEOTIDE SEQUENCE [LARGE SCALE GENOMIC DNA]</scope>
    <source>
        <strain evidence="10 11">ORNL</strain>
    </source>
</reference>
<dbReference type="Pfam" id="PF02837">
    <property type="entry name" value="Glyco_hydro_2_N"/>
    <property type="match status" value="1"/>
</dbReference>
<comment type="similarity">
    <text evidence="1">Belongs to the glycosyl hydrolase 2 family.</text>
</comment>
<dbReference type="AlphaFoldDB" id="A0A5B9EBN7"/>
<dbReference type="Gene3D" id="2.60.40.10">
    <property type="entry name" value="Immunoglobulins"/>
    <property type="match status" value="1"/>
</dbReference>
<feature type="chain" id="PRO_5022781170" description="Beta-glucuronidase" evidence="6">
    <location>
        <begin position="22"/>
        <end position="621"/>
    </location>
</feature>
<name>A0A5B9EBN7_9BACT</name>
<dbReference type="SUPFAM" id="SSF51445">
    <property type="entry name" value="(Trans)glycosidases"/>
    <property type="match status" value="1"/>
</dbReference>
<proteinExistence type="inferred from homology"/>
<evidence type="ECO:0000256" key="2">
    <source>
        <dbReference type="ARBA" id="ARBA00012761"/>
    </source>
</evidence>
<protein>
    <recommendedName>
        <fullName evidence="3">Beta-glucuronidase</fullName>
        <ecNumber evidence="2">3.2.1.31</ecNumber>
    </recommendedName>
</protein>
<dbReference type="PANTHER" id="PTHR10066">
    <property type="entry name" value="BETA-GLUCURONIDASE"/>
    <property type="match status" value="1"/>
</dbReference>
<dbReference type="InterPro" id="IPR017853">
    <property type="entry name" value="GH"/>
</dbReference>
<dbReference type="Gene3D" id="3.20.20.80">
    <property type="entry name" value="Glycosidases"/>
    <property type="match status" value="1"/>
</dbReference>
<dbReference type="SUPFAM" id="SSF49303">
    <property type="entry name" value="beta-Galactosidase/glucuronidase domain"/>
    <property type="match status" value="1"/>
</dbReference>
<feature type="domain" description="Glycosyl hydrolases family 2 sugar binding" evidence="9">
    <location>
        <begin position="108"/>
        <end position="217"/>
    </location>
</feature>
<dbReference type="InterPro" id="IPR006103">
    <property type="entry name" value="Glyco_hydro_2_cat"/>
</dbReference>
<dbReference type="EMBL" id="CP042806">
    <property type="protein sequence ID" value="QEE29189.1"/>
    <property type="molecule type" value="Genomic_DNA"/>
</dbReference>
<dbReference type="PRINTS" id="PR00132">
    <property type="entry name" value="GLHYDRLASE2"/>
</dbReference>
<dbReference type="GO" id="GO:0005975">
    <property type="term" value="P:carbohydrate metabolic process"/>
    <property type="evidence" value="ECO:0007669"/>
    <property type="project" value="InterPro"/>
</dbReference>
<dbReference type="Pfam" id="PF00703">
    <property type="entry name" value="Glyco_hydro_2"/>
    <property type="match status" value="1"/>
</dbReference>
<dbReference type="InterPro" id="IPR013783">
    <property type="entry name" value="Ig-like_fold"/>
</dbReference>
<keyword evidence="6" id="KW-0732">Signal</keyword>
<evidence type="ECO:0000256" key="5">
    <source>
        <dbReference type="ARBA" id="ARBA00023295"/>
    </source>
</evidence>
<feature type="signal peptide" evidence="6">
    <location>
        <begin position="1"/>
        <end position="21"/>
    </location>
</feature>
<keyword evidence="4" id="KW-0378">Hydrolase</keyword>
<dbReference type="InterPro" id="IPR008979">
    <property type="entry name" value="Galactose-bd-like_sf"/>
</dbReference>
<organism evidence="10 11">
    <name type="scientific">Terriglobus albidus</name>
    <dbReference type="NCBI Taxonomy" id="1592106"/>
    <lineage>
        <taxon>Bacteria</taxon>
        <taxon>Pseudomonadati</taxon>
        <taxon>Acidobacteriota</taxon>
        <taxon>Terriglobia</taxon>
        <taxon>Terriglobales</taxon>
        <taxon>Acidobacteriaceae</taxon>
        <taxon>Terriglobus</taxon>
    </lineage>
</organism>
<evidence type="ECO:0000256" key="3">
    <source>
        <dbReference type="ARBA" id="ARBA00016205"/>
    </source>
</evidence>
<evidence type="ECO:0000259" key="7">
    <source>
        <dbReference type="Pfam" id="PF00703"/>
    </source>
</evidence>
<evidence type="ECO:0000256" key="6">
    <source>
        <dbReference type="SAM" id="SignalP"/>
    </source>
</evidence>